<dbReference type="InterPro" id="IPR001902">
    <property type="entry name" value="SLC26A/SulP_fam"/>
</dbReference>
<keyword evidence="2 6" id="KW-0812">Transmembrane</keyword>
<evidence type="ECO:0000256" key="6">
    <source>
        <dbReference type="SAM" id="Phobius"/>
    </source>
</evidence>
<protein>
    <submittedName>
        <fullName evidence="8">Sulfate transporter</fullName>
    </submittedName>
</protein>
<dbReference type="GO" id="GO:0016020">
    <property type="term" value="C:membrane"/>
    <property type="evidence" value="ECO:0007669"/>
    <property type="project" value="UniProtKB-SubCell"/>
</dbReference>
<evidence type="ECO:0000256" key="5">
    <source>
        <dbReference type="SAM" id="MobiDB-lite"/>
    </source>
</evidence>
<proteinExistence type="predicted"/>
<dbReference type="InterPro" id="IPR011547">
    <property type="entry name" value="SLC26A/SulP_dom"/>
</dbReference>
<feature type="transmembrane region" description="Helical" evidence="6">
    <location>
        <begin position="220"/>
        <end position="239"/>
    </location>
</feature>
<feature type="region of interest" description="Disordered" evidence="5">
    <location>
        <begin position="565"/>
        <end position="591"/>
    </location>
</feature>
<dbReference type="NCBIfam" id="TIGR00815">
    <property type="entry name" value="sulP"/>
    <property type="match status" value="1"/>
</dbReference>
<feature type="transmembrane region" description="Helical" evidence="6">
    <location>
        <begin position="116"/>
        <end position="141"/>
    </location>
</feature>
<comment type="caution">
    <text evidence="8">The sequence shown here is derived from an EMBL/GenBank/DDBJ whole genome shotgun (WGS) entry which is preliminary data.</text>
</comment>
<feature type="transmembrane region" description="Helical" evidence="6">
    <location>
        <begin position="90"/>
        <end position="110"/>
    </location>
</feature>
<keyword evidence="4 6" id="KW-0472">Membrane</keyword>
<dbReference type="PROSITE" id="PS50801">
    <property type="entry name" value="STAS"/>
    <property type="match status" value="1"/>
</dbReference>
<feature type="transmembrane region" description="Helical" evidence="6">
    <location>
        <begin position="399"/>
        <end position="431"/>
    </location>
</feature>
<sequence length="591" mass="62455">MRTDTPAHPARRSGRARRWLRSLPGIQVVKGYQASWLPKDLAAGLVLTTMLAPVGIAYAEASGVPGVCGLYATIVPLLAYALFGPSRILVLGPDSALAAPILAVVVQITAGDPSRAIAVASMMAIVSGVVCIVMGILRLGFITELLSKPIRYGYMNGIALAVLISQLPKLFAIPIEEAGPLRDLINLAQAIVAGKANWTSFAVGAGSLVLILFLKRFEKLPGILIAVVLATLCVSVFGLDSHGVKVLGKIPQGLPAFTLPWASGADLTKILLGGGAVALIAFADTSVLSRTFAARTNSRVDPNQEMIGLGAANLAAGFFQGFPISSSSSRTPVAEAAGAKTQLTGVVGALAVAALLLVAPNLLRYLPTSALAAVVIAAAIGLFEINDLKRIFRIQQWEFWLSIACLAGVALFGAIPGIGLAVAIAIIEFLWDGWRPHYAILGRVPDLRGYHDLERYPHGERIAGLVLFRWDAPLFFANAELFQERLLQAVAASPTPVRSVVVAAEPVTSVDVTSADMLRELIRRLGARGIELHFAEMKDPVRDKLRRFELTGLLGDARFHPTIGSAVDDHLGNPADGEPRDDAGRASAGKT</sequence>
<dbReference type="InterPro" id="IPR036513">
    <property type="entry name" value="STAS_dom_sf"/>
</dbReference>
<feature type="transmembrane region" description="Helical" evidence="6">
    <location>
        <begin position="153"/>
        <end position="175"/>
    </location>
</feature>
<dbReference type="PANTHER" id="PTHR11814">
    <property type="entry name" value="SULFATE TRANSPORTER"/>
    <property type="match status" value="1"/>
</dbReference>
<dbReference type="EMBL" id="CAJQZC010000003">
    <property type="protein sequence ID" value="CAG4895543.1"/>
    <property type="molecule type" value="Genomic_DNA"/>
</dbReference>
<feature type="domain" description="STAS" evidence="7">
    <location>
        <begin position="455"/>
        <end position="570"/>
    </location>
</feature>
<organism evidence="8 9">
    <name type="scientific">Paraburkholderia saeva</name>
    <dbReference type="NCBI Taxonomy" id="2777537"/>
    <lineage>
        <taxon>Bacteria</taxon>
        <taxon>Pseudomonadati</taxon>
        <taxon>Pseudomonadota</taxon>
        <taxon>Betaproteobacteria</taxon>
        <taxon>Burkholderiales</taxon>
        <taxon>Burkholderiaceae</taxon>
        <taxon>Paraburkholderia</taxon>
    </lineage>
</organism>
<evidence type="ECO:0000259" key="7">
    <source>
        <dbReference type="PROSITE" id="PS50801"/>
    </source>
</evidence>
<gene>
    <name evidence="8" type="ORF">LMG31841_02173</name>
</gene>
<dbReference type="RefSeq" id="WP_228876286.1">
    <property type="nucleotide sequence ID" value="NZ_CAJQYX010000001.1"/>
</dbReference>
<evidence type="ECO:0000256" key="3">
    <source>
        <dbReference type="ARBA" id="ARBA00022989"/>
    </source>
</evidence>
<dbReference type="Proteomes" id="UP000789704">
    <property type="component" value="Unassembled WGS sequence"/>
</dbReference>
<feature type="transmembrane region" description="Helical" evidence="6">
    <location>
        <begin position="195"/>
        <end position="213"/>
    </location>
</feature>
<evidence type="ECO:0000313" key="9">
    <source>
        <dbReference type="Proteomes" id="UP000789704"/>
    </source>
</evidence>
<name>A0A9N8RVP6_9BURK</name>
<accession>A0A9N8RVP6</accession>
<evidence type="ECO:0000256" key="4">
    <source>
        <dbReference type="ARBA" id="ARBA00023136"/>
    </source>
</evidence>
<comment type="subcellular location">
    <subcellularLocation>
        <location evidence="1">Membrane</location>
        <topology evidence="1">Multi-pass membrane protein</topology>
    </subcellularLocation>
</comment>
<dbReference type="Pfam" id="PF01740">
    <property type="entry name" value="STAS"/>
    <property type="match status" value="1"/>
</dbReference>
<dbReference type="GO" id="GO:0055085">
    <property type="term" value="P:transmembrane transport"/>
    <property type="evidence" value="ECO:0007669"/>
    <property type="project" value="InterPro"/>
</dbReference>
<feature type="transmembrane region" description="Helical" evidence="6">
    <location>
        <begin position="64"/>
        <end position="83"/>
    </location>
</feature>
<dbReference type="InterPro" id="IPR002645">
    <property type="entry name" value="STAS_dom"/>
</dbReference>
<evidence type="ECO:0000256" key="2">
    <source>
        <dbReference type="ARBA" id="ARBA00022692"/>
    </source>
</evidence>
<feature type="transmembrane region" description="Helical" evidence="6">
    <location>
        <begin position="369"/>
        <end position="387"/>
    </location>
</feature>
<evidence type="ECO:0000313" key="8">
    <source>
        <dbReference type="EMBL" id="CAG4895543.1"/>
    </source>
</evidence>
<dbReference type="Pfam" id="PF00916">
    <property type="entry name" value="Sulfate_transp"/>
    <property type="match status" value="1"/>
</dbReference>
<reference evidence="8" key="1">
    <citation type="submission" date="2021-04" db="EMBL/GenBank/DDBJ databases">
        <authorList>
            <person name="Vanwijnsberghe S."/>
        </authorList>
    </citation>
    <scope>NUCLEOTIDE SEQUENCE</scope>
    <source>
        <strain evidence="8">LMG 31841</strain>
    </source>
</reference>
<dbReference type="CDD" id="cd07042">
    <property type="entry name" value="STAS_SulP_like_sulfate_transporter"/>
    <property type="match status" value="1"/>
</dbReference>
<feature type="transmembrane region" description="Helical" evidence="6">
    <location>
        <begin position="270"/>
        <end position="289"/>
    </location>
</feature>
<keyword evidence="3 6" id="KW-1133">Transmembrane helix</keyword>
<feature type="transmembrane region" description="Helical" evidence="6">
    <location>
        <begin position="343"/>
        <end position="363"/>
    </location>
</feature>
<dbReference type="Gene3D" id="3.30.750.24">
    <property type="entry name" value="STAS domain"/>
    <property type="match status" value="1"/>
</dbReference>
<dbReference type="AlphaFoldDB" id="A0A9N8RVP6"/>
<keyword evidence="9" id="KW-1185">Reference proteome</keyword>
<evidence type="ECO:0000256" key="1">
    <source>
        <dbReference type="ARBA" id="ARBA00004141"/>
    </source>
</evidence>
<dbReference type="SUPFAM" id="SSF52091">
    <property type="entry name" value="SpoIIaa-like"/>
    <property type="match status" value="1"/>
</dbReference>
<feature type="compositionally biased region" description="Basic and acidic residues" evidence="5">
    <location>
        <begin position="567"/>
        <end position="584"/>
    </location>
</feature>